<dbReference type="EMBL" id="FBWH01000037">
    <property type="protein sequence ID" value="CUX50904.1"/>
    <property type="molecule type" value="Genomic_DNA"/>
</dbReference>
<protein>
    <submittedName>
        <fullName evidence="9">Ribose transport system permease protein RbsC</fullName>
    </submittedName>
</protein>
<reference evidence="9 10" key="1">
    <citation type="submission" date="2016-01" db="EMBL/GenBank/DDBJ databases">
        <authorList>
            <person name="Regsiter A."/>
            <person name="william w."/>
        </authorList>
    </citation>
    <scope>NUCLEOTIDE SEQUENCE [LARGE SCALE GENOMIC DNA]</scope>
    <source>
        <strain evidence="9 10">CFBP 6927</strain>
    </source>
</reference>
<evidence type="ECO:0000256" key="2">
    <source>
        <dbReference type="ARBA" id="ARBA00022448"/>
    </source>
</evidence>
<keyword evidence="2" id="KW-0813">Transport</keyword>
<organism evidence="9 10">
    <name type="scientific">Agrobacterium genomosp. 13 str. CFBP 6927</name>
    <dbReference type="NCBI Taxonomy" id="1183428"/>
    <lineage>
        <taxon>Bacteria</taxon>
        <taxon>Pseudomonadati</taxon>
        <taxon>Pseudomonadota</taxon>
        <taxon>Alphaproteobacteria</taxon>
        <taxon>Hyphomicrobiales</taxon>
        <taxon>Rhizobiaceae</taxon>
        <taxon>Rhizobium/Agrobacterium group</taxon>
        <taxon>Agrobacterium</taxon>
        <taxon>Agrobacterium tumefaciens complex</taxon>
    </lineage>
</organism>
<feature type="transmembrane region" description="Helical" evidence="8">
    <location>
        <begin position="280"/>
        <end position="297"/>
    </location>
</feature>
<comment type="subcellular location">
    <subcellularLocation>
        <location evidence="1">Cell membrane</location>
        <topology evidence="1">Multi-pass membrane protein</topology>
    </subcellularLocation>
</comment>
<proteinExistence type="predicted"/>
<feature type="transmembrane region" description="Helical" evidence="8">
    <location>
        <begin position="20"/>
        <end position="38"/>
    </location>
</feature>
<evidence type="ECO:0000256" key="7">
    <source>
        <dbReference type="ARBA" id="ARBA00023136"/>
    </source>
</evidence>
<feature type="transmembrane region" description="Helical" evidence="8">
    <location>
        <begin position="50"/>
        <end position="78"/>
    </location>
</feature>
<accession>A0ABP2BL37</accession>
<evidence type="ECO:0000256" key="6">
    <source>
        <dbReference type="ARBA" id="ARBA00022989"/>
    </source>
</evidence>
<keyword evidence="7 8" id="KW-0472">Membrane</keyword>
<gene>
    <name evidence="9" type="primary">rbsC</name>
    <name evidence="9" type="ORF">AGR13a_Lc110236</name>
</gene>
<comment type="caution">
    <text evidence="9">The sequence shown here is derived from an EMBL/GenBank/DDBJ whole genome shotgun (WGS) entry which is preliminary data.</text>
</comment>
<evidence type="ECO:0000256" key="4">
    <source>
        <dbReference type="ARBA" id="ARBA00022519"/>
    </source>
</evidence>
<keyword evidence="4" id="KW-0997">Cell inner membrane</keyword>
<keyword evidence="6 8" id="KW-1133">Transmembrane helix</keyword>
<feature type="transmembrane region" description="Helical" evidence="8">
    <location>
        <begin position="177"/>
        <end position="195"/>
    </location>
</feature>
<sequence>MSTNSKASGLVSNLVTYNIYIMLVTLIVVSTLLSEHFLTLQNIYNLLRQLAPLALVAIGMLLVILTGGIDLSVGSVAAIGGMSVAMVMPALPFDGGTALVLCILGGVLFGALLGAINGVLVAGFGMASFVATLAMMTMARGLAYMLSNGQPVRFPRDLSTAQILTAFGSKGVPGLGLPWPVLAVFLFIALFIFLLRRTSWGRLTVATGSNESAVRLAGLPVWRYKFLAFMLCGALSALAGIFVTARTAVGTPVTGIGLELDAIAACVIGGALLSGGRGTVINTMIGVLILGLIGNIMNLMSVPAYPQQIIKGVIIILAVLMQGIGAHAKRRV</sequence>
<keyword evidence="3" id="KW-1003">Cell membrane</keyword>
<feature type="transmembrane region" description="Helical" evidence="8">
    <location>
        <begin position="127"/>
        <end position="146"/>
    </location>
</feature>
<feature type="transmembrane region" description="Helical" evidence="8">
    <location>
        <begin position="226"/>
        <end position="249"/>
    </location>
</feature>
<dbReference type="PANTHER" id="PTHR32196">
    <property type="entry name" value="ABC TRANSPORTER PERMEASE PROTEIN YPHD-RELATED-RELATED"/>
    <property type="match status" value="1"/>
</dbReference>
<dbReference type="Pfam" id="PF02653">
    <property type="entry name" value="BPD_transp_2"/>
    <property type="match status" value="1"/>
</dbReference>
<name>A0ABP2BL37_9HYPH</name>
<dbReference type="Proteomes" id="UP000191812">
    <property type="component" value="Unassembled WGS sequence"/>
</dbReference>
<feature type="transmembrane region" description="Helical" evidence="8">
    <location>
        <begin position="98"/>
        <end position="120"/>
    </location>
</feature>
<dbReference type="CDD" id="cd06579">
    <property type="entry name" value="TM_PBP1_transp_AraH_like"/>
    <property type="match status" value="1"/>
</dbReference>
<evidence type="ECO:0000256" key="3">
    <source>
        <dbReference type="ARBA" id="ARBA00022475"/>
    </source>
</evidence>
<dbReference type="PANTHER" id="PTHR32196:SF21">
    <property type="entry name" value="ABC TRANSPORTER PERMEASE PROTEIN YPHD-RELATED"/>
    <property type="match status" value="1"/>
</dbReference>
<dbReference type="RefSeq" id="WP_080839519.1">
    <property type="nucleotide sequence ID" value="NZ_LT009757.1"/>
</dbReference>
<keyword evidence="5 8" id="KW-0812">Transmembrane</keyword>
<feature type="transmembrane region" description="Helical" evidence="8">
    <location>
        <begin position="309"/>
        <end position="328"/>
    </location>
</feature>
<evidence type="ECO:0000313" key="9">
    <source>
        <dbReference type="EMBL" id="CUX50904.1"/>
    </source>
</evidence>
<evidence type="ECO:0000256" key="8">
    <source>
        <dbReference type="SAM" id="Phobius"/>
    </source>
</evidence>
<keyword evidence="10" id="KW-1185">Reference proteome</keyword>
<dbReference type="InterPro" id="IPR001851">
    <property type="entry name" value="ABC_transp_permease"/>
</dbReference>
<evidence type="ECO:0000256" key="1">
    <source>
        <dbReference type="ARBA" id="ARBA00004651"/>
    </source>
</evidence>
<evidence type="ECO:0000256" key="5">
    <source>
        <dbReference type="ARBA" id="ARBA00022692"/>
    </source>
</evidence>
<evidence type="ECO:0000313" key="10">
    <source>
        <dbReference type="Proteomes" id="UP000191812"/>
    </source>
</evidence>